<proteinExistence type="predicted"/>
<accession>E0SSP9</accession>
<dbReference type="SMART" id="SM00471">
    <property type="entry name" value="HDc"/>
    <property type="match status" value="1"/>
</dbReference>
<dbReference type="HOGENOM" id="CLU_068640_0_0_2"/>
<dbReference type="Gene3D" id="1.10.3210.10">
    <property type="entry name" value="Hypothetical protein af1432"/>
    <property type="match status" value="1"/>
</dbReference>
<keyword evidence="2" id="KW-0378">Hydrolase</keyword>
<evidence type="ECO:0000259" key="1">
    <source>
        <dbReference type="SMART" id="SM00471"/>
    </source>
</evidence>
<dbReference type="SUPFAM" id="SSF109604">
    <property type="entry name" value="HD-domain/PDEase-like"/>
    <property type="match status" value="1"/>
</dbReference>
<dbReference type="GO" id="GO:0016787">
    <property type="term" value="F:hydrolase activity"/>
    <property type="evidence" value="ECO:0007669"/>
    <property type="project" value="UniProtKB-KW"/>
</dbReference>
<dbReference type="PANTHER" id="PTHR40517">
    <property type="entry name" value="METAL-DEPENDENT PHOSPHOHYDROLASE, HD SUPERFAMILY-RELATED"/>
    <property type="match status" value="1"/>
</dbReference>
<dbReference type="EMBL" id="CP002098">
    <property type="protein sequence ID" value="ADM28634.1"/>
    <property type="molecule type" value="Genomic_DNA"/>
</dbReference>
<dbReference type="PANTHER" id="PTHR40517:SF1">
    <property type="entry name" value="METAL-DEPENDENT PHOSPHOHYDROLASE, HD SUPERFAMILY-RELATED"/>
    <property type="match status" value="1"/>
</dbReference>
<dbReference type="BioCyc" id="IAGG583356:GHAH-1825-MONOMER"/>
<keyword evidence="3" id="KW-1185">Reference proteome</keyword>
<gene>
    <name evidence="2" type="ordered locus">Igag_1837</name>
</gene>
<feature type="domain" description="HD/PDEase" evidence="1">
    <location>
        <begin position="49"/>
        <end position="186"/>
    </location>
</feature>
<protein>
    <submittedName>
        <fullName evidence="2">Metal dependent phosphohydrolase</fullName>
    </submittedName>
</protein>
<reference evidence="2 3" key="1">
    <citation type="journal article" date="2010" name="Stand. Genomic Sci.">
        <title>Complete genome sequence of Ignisphaera aggregans type strain (AQ1.S1).</title>
        <authorList>
            <person name="Goker M."/>
            <person name="Held B."/>
            <person name="Lapidus A."/>
            <person name="Nolan M."/>
            <person name="Spring S."/>
            <person name="Yasawong M."/>
            <person name="Lucas S."/>
            <person name="Glavina Del Rio T."/>
            <person name="Tice H."/>
            <person name="Cheng J.F."/>
            <person name="Goodwin L."/>
            <person name="Tapia R."/>
            <person name="Pitluck S."/>
            <person name="Liolios K."/>
            <person name="Ivanova N."/>
            <person name="Mavromatis K."/>
            <person name="Mikhailova N."/>
            <person name="Pati A."/>
            <person name="Chen A."/>
            <person name="Palaniappan K."/>
            <person name="Brambilla E."/>
            <person name="Land M."/>
            <person name="Hauser L."/>
            <person name="Chang Y.J."/>
            <person name="Jeffries C.D."/>
            <person name="Brettin T."/>
            <person name="Detter J.C."/>
            <person name="Han C."/>
            <person name="Rohde M."/>
            <person name="Sikorski J."/>
            <person name="Woyke T."/>
            <person name="Bristow J."/>
            <person name="Eisen J.A."/>
            <person name="Markowitz V."/>
            <person name="Hugenholtz P."/>
            <person name="Kyrpides N.C."/>
            <person name="Klenk H.P."/>
        </authorList>
    </citation>
    <scope>NUCLEOTIDE SEQUENCE [LARGE SCALE GENOMIC DNA]</scope>
    <source>
        <strain evidence="3">DSM 17230 / JCM 13409 / AQ1.S1</strain>
    </source>
</reference>
<evidence type="ECO:0000313" key="3">
    <source>
        <dbReference type="Proteomes" id="UP000001304"/>
    </source>
</evidence>
<sequence length="261" mass="29496">MVTISPNLVYKHLSSSPQLKSAFQLIEGDDEIVELLRMSNIMAVSRLRYNDHGIVHARIVAGTALELVDILNSSNIVFTTLRDGTARTLDDIKIIMLLSAYFHDIGNSVHRTQHELIGVIIAKDIIHRILKDLGYDTKRAIALRQEILHNIYSTAYDVKCLTIECSIIKLSDGLDMSEGRARIPYRLGKMDMHAVSALSIKYVDIEKGVEKPIKIIVHMSEIAGLFQLEEVLLPKIKTGLLEDYIEIFIENNGRLIKFYPL</sequence>
<dbReference type="Proteomes" id="UP000001304">
    <property type="component" value="Chromosome"/>
</dbReference>
<organism evidence="2 3">
    <name type="scientific">Ignisphaera aggregans (strain DSM 17230 / JCM 13409 / AQ1.S1)</name>
    <dbReference type="NCBI Taxonomy" id="583356"/>
    <lineage>
        <taxon>Archaea</taxon>
        <taxon>Thermoproteota</taxon>
        <taxon>Thermoprotei</taxon>
        <taxon>Desulfurococcales</taxon>
        <taxon>Desulfurococcaceae</taxon>
        <taxon>Ignisphaera</taxon>
    </lineage>
</organism>
<dbReference type="InterPro" id="IPR039967">
    <property type="entry name" value="MJ1020-like"/>
</dbReference>
<dbReference type="InterPro" id="IPR003607">
    <property type="entry name" value="HD/PDEase_dom"/>
</dbReference>
<dbReference type="AlphaFoldDB" id="E0SSP9"/>
<dbReference type="Pfam" id="PF01966">
    <property type="entry name" value="HD"/>
    <property type="match status" value="1"/>
</dbReference>
<dbReference type="KEGG" id="iag:Igag_1837"/>
<dbReference type="InterPro" id="IPR006674">
    <property type="entry name" value="HD_domain"/>
</dbReference>
<name>E0SSP9_IGNAA</name>
<evidence type="ECO:0000313" key="2">
    <source>
        <dbReference type="EMBL" id="ADM28634.1"/>
    </source>
</evidence>